<dbReference type="Proteomes" id="UP001642484">
    <property type="component" value="Unassembled WGS sequence"/>
</dbReference>
<feature type="region of interest" description="Disordered" evidence="1">
    <location>
        <begin position="150"/>
        <end position="169"/>
    </location>
</feature>
<proteinExistence type="predicted"/>
<comment type="caution">
    <text evidence="2">The sequence shown here is derived from an EMBL/GenBank/DDBJ whole genome shotgun (WGS) entry which is preliminary data.</text>
</comment>
<organism evidence="2 3">
    <name type="scientific">Durusdinium trenchii</name>
    <dbReference type="NCBI Taxonomy" id="1381693"/>
    <lineage>
        <taxon>Eukaryota</taxon>
        <taxon>Sar</taxon>
        <taxon>Alveolata</taxon>
        <taxon>Dinophyceae</taxon>
        <taxon>Suessiales</taxon>
        <taxon>Symbiodiniaceae</taxon>
        <taxon>Durusdinium</taxon>
    </lineage>
</organism>
<keyword evidence="3" id="KW-1185">Reference proteome</keyword>
<evidence type="ECO:0008006" key="4">
    <source>
        <dbReference type="Google" id="ProtNLM"/>
    </source>
</evidence>
<reference evidence="2 3" key="1">
    <citation type="submission" date="2024-02" db="EMBL/GenBank/DDBJ databases">
        <authorList>
            <person name="Chen Y."/>
            <person name="Shah S."/>
            <person name="Dougan E. K."/>
            <person name="Thang M."/>
            <person name="Chan C."/>
        </authorList>
    </citation>
    <scope>NUCLEOTIDE SEQUENCE [LARGE SCALE GENOMIC DNA]</scope>
</reference>
<evidence type="ECO:0000313" key="2">
    <source>
        <dbReference type="EMBL" id="CAK9024311.1"/>
    </source>
</evidence>
<feature type="non-terminal residue" evidence="2">
    <location>
        <position position="1"/>
    </location>
</feature>
<evidence type="ECO:0000313" key="3">
    <source>
        <dbReference type="Proteomes" id="UP001642484"/>
    </source>
</evidence>
<protein>
    <recommendedName>
        <fullName evidence="4">DNA (cytosine-5-)-methyltransferase</fullName>
    </recommendedName>
</protein>
<sequence length="593" mass="65029">EGEDTSLMSAEFEAGVEESLELTQRWLKEEECGSLSISQSGGLLALVCLRSGTNLGAYLKRSIEPPGSDDGKSGRRREILPLPLWADGKEELRNLFDPDFRKFGGAEKKACRHARRAGLLIWHSLSVVLLNFLWTGGGSQAKVQRGAAFADDSSESKSKIPRSPEMGGEWGRKIGDVRISYQGEIVEKGQRLTLDQVLPGPPPEGYGASLPLVELCEGEVREKLLNLLGNILPDEEMPQEIPRPQIHATRQEWEKIAAERYKRGLVKTVEAPVLVRDRFLVNGSFGVVKPGKFLDDERPILRLIMDFRGTNAATRVLEGDVRSLTGAPALQHVVLPAGKVRSGVGFLFVCTATWMARDDDVCREGGGGLLGQCEIRRDSVFPNLEEEDKLWSLYLDDTSLYEIMEARVAEDLEGKSSEEQEALRRAYAHWGIPFSREKSLQRARRAEQLGAVVDGDSGALKGSTKRALDSLSFIFWLLRQEKDIADGEVLIPLSGKSVEEILMAGCSQALRVTDLRAKLHEVVTASDAKETGGGSVYGSKLTSRGLREMCALEEAEDDVGGEGINLDEPQRVLVFDLFAGIGGLSRALLLSGD</sequence>
<accession>A0ABP0KBX4</accession>
<gene>
    <name evidence="2" type="ORF">CCMP2556_LOCUS15576</name>
</gene>
<dbReference type="EMBL" id="CAXAMN010008204">
    <property type="protein sequence ID" value="CAK9024311.1"/>
    <property type="molecule type" value="Genomic_DNA"/>
</dbReference>
<name>A0ABP0KBX4_9DINO</name>
<evidence type="ECO:0000256" key="1">
    <source>
        <dbReference type="SAM" id="MobiDB-lite"/>
    </source>
</evidence>